<evidence type="ECO:0000256" key="1">
    <source>
        <dbReference type="SAM" id="MobiDB-lite"/>
    </source>
</evidence>
<dbReference type="AlphaFoldDB" id="A0AAD6S6K8"/>
<gene>
    <name evidence="2" type="ORF">C8F04DRAFT_1195825</name>
</gene>
<dbReference type="EMBL" id="JARJCM010000241">
    <property type="protein sequence ID" value="KAJ7021146.1"/>
    <property type="molecule type" value="Genomic_DNA"/>
</dbReference>
<protein>
    <submittedName>
        <fullName evidence="2">Uncharacterized protein</fullName>
    </submittedName>
</protein>
<feature type="region of interest" description="Disordered" evidence="1">
    <location>
        <begin position="96"/>
        <end position="120"/>
    </location>
</feature>
<reference evidence="2" key="1">
    <citation type="submission" date="2023-03" db="EMBL/GenBank/DDBJ databases">
        <title>Massive genome expansion in bonnet fungi (Mycena s.s.) driven by repeated elements and novel gene families across ecological guilds.</title>
        <authorList>
            <consortium name="Lawrence Berkeley National Laboratory"/>
            <person name="Harder C.B."/>
            <person name="Miyauchi S."/>
            <person name="Viragh M."/>
            <person name="Kuo A."/>
            <person name="Thoen E."/>
            <person name="Andreopoulos B."/>
            <person name="Lu D."/>
            <person name="Skrede I."/>
            <person name="Drula E."/>
            <person name="Henrissat B."/>
            <person name="Morin E."/>
            <person name="Kohler A."/>
            <person name="Barry K."/>
            <person name="LaButti K."/>
            <person name="Morin E."/>
            <person name="Salamov A."/>
            <person name="Lipzen A."/>
            <person name="Mereny Z."/>
            <person name="Hegedus B."/>
            <person name="Baldrian P."/>
            <person name="Stursova M."/>
            <person name="Weitz H."/>
            <person name="Taylor A."/>
            <person name="Grigoriev I.V."/>
            <person name="Nagy L.G."/>
            <person name="Martin F."/>
            <person name="Kauserud H."/>
        </authorList>
    </citation>
    <scope>NUCLEOTIDE SEQUENCE</scope>
    <source>
        <strain evidence="2">CBHHK200</strain>
    </source>
</reference>
<dbReference type="Proteomes" id="UP001218188">
    <property type="component" value="Unassembled WGS sequence"/>
</dbReference>
<evidence type="ECO:0000313" key="2">
    <source>
        <dbReference type="EMBL" id="KAJ7021146.1"/>
    </source>
</evidence>
<proteinExistence type="predicted"/>
<sequence length="265" mass="28680">MPRLIVIPLHLRLGSLSETQQRARQFGRLSPSITCKAVGSRTRRLVALLTPRRPATALALGACRVGDVIPPAKDPNPAVLALSAQHNDIATTDLSGILLPDPPPLHSPRERGRKSGLLPPPGTMLVCTNVEMGGILLPDPLPLHSPMERGRKSRFLPPPGRMVCRQDLPRSFTCLLNILYSNSDGFPHVEFAPSLPFVILDILSAQRAGYHPVTNIQPRSLGTRAAPSSSPEHIGKQFFLSTVGVPRRNSPNIPVVFPSTNSSRS</sequence>
<accession>A0AAD6S6K8</accession>
<name>A0AAD6S6K8_9AGAR</name>
<organism evidence="2 3">
    <name type="scientific">Mycena alexandri</name>
    <dbReference type="NCBI Taxonomy" id="1745969"/>
    <lineage>
        <taxon>Eukaryota</taxon>
        <taxon>Fungi</taxon>
        <taxon>Dikarya</taxon>
        <taxon>Basidiomycota</taxon>
        <taxon>Agaricomycotina</taxon>
        <taxon>Agaricomycetes</taxon>
        <taxon>Agaricomycetidae</taxon>
        <taxon>Agaricales</taxon>
        <taxon>Marasmiineae</taxon>
        <taxon>Mycenaceae</taxon>
        <taxon>Mycena</taxon>
    </lineage>
</organism>
<keyword evidence="3" id="KW-1185">Reference proteome</keyword>
<comment type="caution">
    <text evidence="2">The sequence shown here is derived from an EMBL/GenBank/DDBJ whole genome shotgun (WGS) entry which is preliminary data.</text>
</comment>
<evidence type="ECO:0000313" key="3">
    <source>
        <dbReference type="Proteomes" id="UP001218188"/>
    </source>
</evidence>